<name>A0AA35X437_GEOBA</name>
<evidence type="ECO:0000259" key="10">
    <source>
        <dbReference type="Pfam" id="PF25249"/>
    </source>
</evidence>
<gene>
    <name evidence="11" type="ORF">GBAR_LOCUS24094</name>
</gene>
<evidence type="ECO:0000256" key="6">
    <source>
        <dbReference type="SAM" id="MobiDB-lite"/>
    </source>
</evidence>
<organism evidence="11 12">
    <name type="scientific">Geodia barretti</name>
    <name type="common">Barrett's horny sponge</name>
    <dbReference type="NCBI Taxonomy" id="519541"/>
    <lineage>
        <taxon>Eukaryota</taxon>
        <taxon>Metazoa</taxon>
        <taxon>Porifera</taxon>
        <taxon>Demospongiae</taxon>
        <taxon>Heteroscleromorpha</taxon>
        <taxon>Tetractinellida</taxon>
        <taxon>Astrophorina</taxon>
        <taxon>Geodiidae</taxon>
        <taxon>Geodia</taxon>
    </lineage>
</organism>
<keyword evidence="5" id="KW-0966">Cell projection</keyword>
<evidence type="ECO:0000259" key="8">
    <source>
        <dbReference type="Pfam" id="PF22544"/>
    </source>
</evidence>
<evidence type="ECO:0000256" key="5">
    <source>
        <dbReference type="ARBA" id="ARBA00023273"/>
    </source>
</evidence>
<reference evidence="11" key="1">
    <citation type="submission" date="2023-03" db="EMBL/GenBank/DDBJ databases">
        <authorList>
            <person name="Steffen K."/>
            <person name="Cardenas P."/>
        </authorList>
    </citation>
    <scope>NUCLEOTIDE SEQUENCE</scope>
</reference>
<keyword evidence="4" id="KW-0969">Cilium</keyword>
<dbReference type="AlphaFoldDB" id="A0AA35X437"/>
<feature type="region of interest" description="Disordered" evidence="6">
    <location>
        <begin position="224"/>
        <end position="264"/>
    </location>
</feature>
<dbReference type="InterPro" id="IPR057470">
    <property type="entry name" value="Ig_CFAP65_7th"/>
</dbReference>
<evidence type="ECO:0000313" key="11">
    <source>
        <dbReference type="EMBL" id="CAI8043464.1"/>
    </source>
</evidence>
<sequence length="889" mass="97450">MAVVRPRRVVECGLEVPRGVVYQGWEPGGEYTKTLVVKNVQLRTQRIKYTIKGDQFHSAVYPRPIVLSAGMSYTLPIVFKPRKKEPCEESIELETSEGAVEISLRAVLPSVVVALPESLKFGLCAVQDSLSLDFQISNTSNASTYFSWECPRCFTVSPETGELPPKSSLNLSATFSPESALVYRGTATCTYYGREGVGEKAGLVQLKGVGKYPHVVVRAPPVSGADRACKTRGGGERREERDGGVGTEGGRGEEERGRGEEVVASRGGGRQEVVVRFGVVAVGTSGQRWIELVNVSAVTAVVSVLPSSHSRLTPAHFSCPHSPITVPPHSSHRLPLTFTPSLPSPHSLFALFEVRVQGGLSTTTVKCVGATKVPRVSIEEEVVDFGSMSVGQSATAVLHVRNDSDVTTLFQVQLEPGSVFRADCTCARLPPRSTHKIPVHFTPQRPIPHCKRVACLAQHQEPLFVYLIGTVYSETIRPVVLQPKHVRDYIANAQAGITKLPPERVAQFQGREKLTTSDTTGLVVQPHAITSDHLSATAPTRDAPILPFANYLHSQHDPSGVAHVSVDSQDLQFGFVSPQSVSDSKSVQVTNHTEETVVCVWMTESGGTFSVTPQEKEIVPGATSLFTALFSPKHAGKFYFEELECYIFYKGLQCYQSVSGAAAVTLPWCLSVRAHGHSFTANTHTFMPNLKFETRDLVFPASGPLEPAYRSMTVWNEGDTPVLFELPPDSKQIFTIKPLSGLIPKGHHQTFVMEMMPREAKTYKHITHCVLNATTNYTQELLLSGTAELSPVQLENQGRLFFKPTCVGTTSSASLRITNTAHLPLRYEWRISGRGSKVVDVDLRQGTILPSESQSHQWQFSPVDASSVALQAILHTSTIHHHHHHWQYY</sequence>
<keyword evidence="3" id="KW-0963">Cytoplasm</keyword>
<dbReference type="Gene3D" id="2.60.40.10">
    <property type="entry name" value="Immunoglobulins"/>
    <property type="match status" value="6"/>
</dbReference>
<dbReference type="Pfam" id="PF25249">
    <property type="entry name" value="Ig_CFAP65_7th"/>
    <property type="match status" value="1"/>
</dbReference>
<evidence type="ECO:0000256" key="1">
    <source>
        <dbReference type="ARBA" id="ARBA00004138"/>
    </source>
</evidence>
<evidence type="ECO:0000259" key="7">
    <source>
        <dbReference type="Pfam" id="PF15780"/>
    </source>
</evidence>
<dbReference type="InterPro" id="IPR013783">
    <property type="entry name" value="Ig-like_fold"/>
</dbReference>
<dbReference type="InterPro" id="IPR052614">
    <property type="entry name" value="CFAP65"/>
</dbReference>
<comment type="caution">
    <text evidence="11">The sequence shown here is derived from an EMBL/GenBank/DDBJ whole genome shotgun (WGS) entry which is preliminary data.</text>
</comment>
<dbReference type="InterPro" id="IPR008962">
    <property type="entry name" value="PapD-like_sf"/>
</dbReference>
<feature type="compositionally biased region" description="Basic and acidic residues" evidence="6">
    <location>
        <begin position="250"/>
        <end position="263"/>
    </location>
</feature>
<keyword evidence="11" id="KW-0282">Flagellum</keyword>
<evidence type="ECO:0000256" key="4">
    <source>
        <dbReference type="ARBA" id="ARBA00023069"/>
    </source>
</evidence>
<feature type="domain" description="CFAP65 fourth Ig-like" evidence="9">
    <location>
        <begin position="383"/>
        <end position="475"/>
    </location>
</feature>
<proteinExistence type="predicted"/>
<feature type="domain" description="Abnormal spindle-like microcephaly-associated protein ASH" evidence="7">
    <location>
        <begin position="269"/>
        <end position="341"/>
    </location>
</feature>
<feature type="domain" description="HYDIN/VesB/CFA65-like Ig-like" evidence="8">
    <location>
        <begin position="116"/>
        <end position="180"/>
    </location>
</feature>
<dbReference type="Pfam" id="PF22544">
    <property type="entry name" value="HYDIN_VesB_CFA65-like_Ig"/>
    <property type="match status" value="1"/>
</dbReference>
<protein>
    <submittedName>
        <fullName evidence="11">Cilia- and flagella-associated protein 65</fullName>
    </submittedName>
</protein>
<dbReference type="SUPFAM" id="SSF49354">
    <property type="entry name" value="PapD-like"/>
    <property type="match status" value="1"/>
</dbReference>
<dbReference type="Pfam" id="PF24507">
    <property type="entry name" value="Ig_CFAP65_4th"/>
    <property type="match status" value="1"/>
</dbReference>
<comment type="subcellular location">
    <subcellularLocation>
        <location evidence="1">Cell projection</location>
        <location evidence="1">Cilium</location>
    </subcellularLocation>
    <subcellularLocation>
        <location evidence="2">Cytoplasm</location>
    </subcellularLocation>
</comment>
<dbReference type="InterPro" id="IPR058536">
    <property type="entry name" value="Ig_CFAP65_4th"/>
</dbReference>
<feature type="domain" description="CFAP65 seventh Ig-like" evidence="10">
    <location>
        <begin position="795"/>
        <end position="865"/>
    </location>
</feature>
<evidence type="ECO:0000256" key="3">
    <source>
        <dbReference type="ARBA" id="ARBA00022490"/>
    </source>
</evidence>
<dbReference type="GO" id="GO:0005737">
    <property type="term" value="C:cytoplasm"/>
    <property type="evidence" value="ECO:0007669"/>
    <property type="project" value="UniProtKB-SubCell"/>
</dbReference>
<dbReference type="EMBL" id="CASHTH010003327">
    <property type="protein sequence ID" value="CAI8043464.1"/>
    <property type="molecule type" value="Genomic_DNA"/>
</dbReference>
<dbReference type="Proteomes" id="UP001174909">
    <property type="component" value="Unassembled WGS sequence"/>
</dbReference>
<evidence type="ECO:0000256" key="2">
    <source>
        <dbReference type="ARBA" id="ARBA00004496"/>
    </source>
</evidence>
<dbReference type="PANTHER" id="PTHR46127">
    <property type="entry name" value="CILIA- AND FLAGELLA-ASSOCIATED PROTEIN 65"/>
    <property type="match status" value="1"/>
</dbReference>
<dbReference type="PANTHER" id="PTHR46127:SF1">
    <property type="entry name" value="CILIA- AND FLAGELLA-ASSOCIATED PROTEIN 65"/>
    <property type="match status" value="1"/>
</dbReference>
<accession>A0AA35X437</accession>
<keyword evidence="12" id="KW-1185">Reference proteome</keyword>
<feature type="compositionally biased region" description="Basic and acidic residues" evidence="6">
    <location>
        <begin position="227"/>
        <end position="243"/>
    </location>
</feature>
<dbReference type="InterPro" id="IPR031549">
    <property type="entry name" value="ASH"/>
</dbReference>
<dbReference type="Pfam" id="PF24771">
    <property type="entry name" value="Ig_CFAP74_1st"/>
    <property type="match status" value="1"/>
</dbReference>
<evidence type="ECO:0000313" key="12">
    <source>
        <dbReference type="Proteomes" id="UP001174909"/>
    </source>
</evidence>
<dbReference type="InterPro" id="IPR053879">
    <property type="entry name" value="HYDIN_VesB_CFA65-like_Ig"/>
</dbReference>
<dbReference type="Pfam" id="PF15780">
    <property type="entry name" value="ASH"/>
    <property type="match status" value="1"/>
</dbReference>
<evidence type="ECO:0000259" key="9">
    <source>
        <dbReference type="Pfam" id="PF24507"/>
    </source>
</evidence>